<proteinExistence type="predicted"/>
<feature type="compositionally biased region" description="Pro residues" evidence="1">
    <location>
        <begin position="1"/>
        <end position="13"/>
    </location>
</feature>
<accession>A0A8T0NGD1</accession>
<dbReference type="AlphaFoldDB" id="A0A8T0NGD1"/>
<sequence length="151" mass="16797">MVGTTPRPPPPPPCRRRGPLLSFLAGAAPPRLHPRGQGKGREGVQAEIEKRVHPWRRRLASRRPLVCCCHQPPVNQLLSALRSHLFFPLVVILSPNPLHKNKEESVQVVAAMVCAKCKISLPPPGLDDSHAEFSIPLIFLFIHKRILFNLG</sequence>
<comment type="caution">
    <text evidence="2">The sequence shown here is derived from an EMBL/GenBank/DDBJ whole genome shotgun (WGS) entry which is preliminary data.</text>
</comment>
<keyword evidence="3" id="KW-1185">Reference proteome</keyword>
<feature type="region of interest" description="Disordered" evidence="1">
    <location>
        <begin position="26"/>
        <end position="45"/>
    </location>
</feature>
<gene>
    <name evidence="2" type="ORF">PVAP13_9KG184200</name>
</gene>
<evidence type="ECO:0000256" key="1">
    <source>
        <dbReference type="SAM" id="MobiDB-lite"/>
    </source>
</evidence>
<dbReference type="EMBL" id="CM029053">
    <property type="protein sequence ID" value="KAG2548420.1"/>
    <property type="molecule type" value="Genomic_DNA"/>
</dbReference>
<evidence type="ECO:0000313" key="2">
    <source>
        <dbReference type="EMBL" id="KAG2548420.1"/>
    </source>
</evidence>
<feature type="region of interest" description="Disordered" evidence="1">
    <location>
        <begin position="1"/>
        <end position="20"/>
    </location>
</feature>
<reference evidence="2" key="1">
    <citation type="submission" date="2020-05" db="EMBL/GenBank/DDBJ databases">
        <title>WGS assembly of Panicum virgatum.</title>
        <authorList>
            <person name="Lovell J.T."/>
            <person name="Jenkins J."/>
            <person name="Shu S."/>
            <person name="Juenger T.E."/>
            <person name="Schmutz J."/>
        </authorList>
    </citation>
    <scope>NUCLEOTIDE SEQUENCE</scope>
    <source>
        <strain evidence="2">AP13</strain>
    </source>
</reference>
<organism evidence="2 3">
    <name type="scientific">Panicum virgatum</name>
    <name type="common">Blackwell switchgrass</name>
    <dbReference type="NCBI Taxonomy" id="38727"/>
    <lineage>
        <taxon>Eukaryota</taxon>
        <taxon>Viridiplantae</taxon>
        <taxon>Streptophyta</taxon>
        <taxon>Embryophyta</taxon>
        <taxon>Tracheophyta</taxon>
        <taxon>Spermatophyta</taxon>
        <taxon>Magnoliopsida</taxon>
        <taxon>Liliopsida</taxon>
        <taxon>Poales</taxon>
        <taxon>Poaceae</taxon>
        <taxon>PACMAD clade</taxon>
        <taxon>Panicoideae</taxon>
        <taxon>Panicodae</taxon>
        <taxon>Paniceae</taxon>
        <taxon>Panicinae</taxon>
        <taxon>Panicum</taxon>
        <taxon>Panicum sect. Hiantes</taxon>
    </lineage>
</organism>
<dbReference type="Proteomes" id="UP000823388">
    <property type="component" value="Chromosome 9K"/>
</dbReference>
<evidence type="ECO:0000313" key="3">
    <source>
        <dbReference type="Proteomes" id="UP000823388"/>
    </source>
</evidence>
<protein>
    <submittedName>
        <fullName evidence="2">Uncharacterized protein</fullName>
    </submittedName>
</protein>
<name>A0A8T0NGD1_PANVG</name>